<evidence type="ECO:0000256" key="1">
    <source>
        <dbReference type="SAM" id="SignalP"/>
    </source>
</evidence>
<gene>
    <name evidence="2" type="ORF">FE810_14465</name>
</gene>
<feature type="chain" id="PRO_5024314784" description="Lipoprotein" evidence="1">
    <location>
        <begin position="20"/>
        <end position="94"/>
    </location>
</feature>
<evidence type="ECO:0008006" key="4">
    <source>
        <dbReference type="Google" id="ProtNLM"/>
    </source>
</evidence>
<comment type="caution">
    <text evidence="2">The sequence shown here is derived from an EMBL/GenBank/DDBJ whole genome shotgun (WGS) entry which is preliminary data.</text>
</comment>
<name>A0A5R9IJF0_9GAMM</name>
<dbReference type="RefSeq" id="WP_138320918.1">
    <property type="nucleotide sequence ID" value="NZ_VCBC01000016.1"/>
</dbReference>
<keyword evidence="3" id="KW-1185">Reference proteome</keyword>
<organism evidence="2 3">
    <name type="scientific">Thalassotalea litorea</name>
    <dbReference type="NCBI Taxonomy" id="2020715"/>
    <lineage>
        <taxon>Bacteria</taxon>
        <taxon>Pseudomonadati</taxon>
        <taxon>Pseudomonadota</taxon>
        <taxon>Gammaproteobacteria</taxon>
        <taxon>Alteromonadales</taxon>
        <taxon>Colwelliaceae</taxon>
        <taxon>Thalassotalea</taxon>
    </lineage>
</organism>
<protein>
    <recommendedName>
        <fullName evidence="4">Lipoprotein</fullName>
    </recommendedName>
</protein>
<dbReference type="PROSITE" id="PS51257">
    <property type="entry name" value="PROKAR_LIPOPROTEIN"/>
    <property type="match status" value="1"/>
</dbReference>
<proteinExistence type="predicted"/>
<dbReference type="OrthoDB" id="6401462at2"/>
<dbReference type="EMBL" id="VCBC01000016">
    <property type="protein sequence ID" value="TLU61442.1"/>
    <property type="molecule type" value="Genomic_DNA"/>
</dbReference>
<dbReference type="Proteomes" id="UP000307790">
    <property type="component" value="Unassembled WGS sequence"/>
</dbReference>
<evidence type="ECO:0000313" key="3">
    <source>
        <dbReference type="Proteomes" id="UP000307790"/>
    </source>
</evidence>
<evidence type="ECO:0000313" key="2">
    <source>
        <dbReference type="EMBL" id="TLU61442.1"/>
    </source>
</evidence>
<dbReference type="AlphaFoldDB" id="A0A5R9IJF0"/>
<accession>A0A5R9IJF0</accession>
<sequence>MLSKVTLILVLLFSVSACSYFEGSERKSDDFNFDQDMVTGIRLVECTEQDDAGFCVSAQCDADDLDNCEQWLQQCKDQDLQSKGNKESANCMSR</sequence>
<keyword evidence="1" id="KW-0732">Signal</keyword>
<reference evidence="2 3" key="1">
    <citation type="submission" date="2019-05" db="EMBL/GenBank/DDBJ databases">
        <title>Genome sequences of Thalassotalea litorea 1K03283.</title>
        <authorList>
            <person name="Zhang D."/>
        </authorList>
    </citation>
    <scope>NUCLEOTIDE SEQUENCE [LARGE SCALE GENOMIC DNA]</scope>
    <source>
        <strain evidence="2 3">MCCC 1K03283</strain>
    </source>
</reference>
<feature type="signal peptide" evidence="1">
    <location>
        <begin position="1"/>
        <end position="19"/>
    </location>
</feature>